<dbReference type="EMBL" id="CP029186">
    <property type="protein sequence ID" value="AWH85900.1"/>
    <property type="molecule type" value="Genomic_DNA"/>
</dbReference>
<dbReference type="KEGG" id="falb:HYN59_12640"/>
<sequence length="122" mass="14198">MFTFKRNYFIITILLFVIEVVIALYVHDRIIRPYIGDVLVVILIYCFIKSFFRVPETPVAIGVLLFAFLVETLQYLKIIEVLGLQDSKFFRTVIGTSFAWMDILTYIIGIAIVIIVEKSRKK</sequence>
<dbReference type="RefSeq" id="WP_108778602.1">
    <property type="nucleotide sequence ID" value="NZ_CP029186.1"/>
</dbReference>
<keyword evidence="1" id="KW-0472">Membrane</keyword>
<keyword evidence="1" id="KW-1133">Transmembrane helix</keyword>
<feature type="transmembrane region" description="Helical" evidence="1">
    <location>
        <begin position="98"/>
        <end position="116"/>
    </location>
</feature>
<keyword evidence="3" id="KW-1185">Reference proteome</keyword>
<accession>A0A2S1QZR1</accession>
<evidence type="ECO:0000313" key="2">
    <source>
        <dbReference type="EMBL" id="AWH85900.1"/>
    </source>
</evidence>
<feature type="transmembrane region" description="Helical" evidence="1">
    <location>
        <begin position="59"/>
        <end position="78"/>
    </location>
</feature>
<dbReference type="OrthoDB" id="5360192at2"/>
<reference evidence="2 3" key="1">
    <citation type="submission" date="2018-04" db="EMBL/GenBank/DDBJ databases">
        <title>Genome sequencing of Flavobacterium sp. HYN0059.</title>
        <authorList>
            <person name="Yi H."/>
            <person name="Baek C."/>
        </authorList>
    </citation>
    <scope>NUCLEOTIDE SEQUENCE [LARGE SCALE GENOMIC DNA]</scope>
    <source>
        <strain evidence="2 3">HYN0059</strain>
    </source>
</reference>
<dbReference type="Pfam" id="PF10990">
    <property type="entry name" value="DUF2809"/>
    <property type="match status" value="1"/>
</dbReference>
<proteinExistence type="predicted"/>
<protein>
    <submittedName>
        <fullName evidence="2">DUF2809 domain-containing protein</fullName>
    </submittedName>
</protein>
<dbReference type="InterPro" id="IPR021257">
    <property type="entry name" value="DUF2809"/>
</dbReference>
<dbReference type="AlphaFoldDB" id="A0A2S1QZR1"/>
<feature type="transmembrane region" description="Helical" evidence="1">
    <location>
        <begin position="33"/>
        <end position="52"/>
    </location>
</feature>
<organism evidence="2 3">
    <name type="scientific">Flavobacterium album</name>
    <dbReference type="NCBI Taxonomy" id="2175091"/>
    <lineage>
        <taxon>Bacteria</taxon>
        <taxon>Pseudomonadati</taxon>
        <taxon>Bacteroidota</taxon>
        <taxon>Flavobacteriia</taxon>
        <taxon>Flavobacteriales</taxon>
        <taxon>Flavobacteriaceae</taxon>
        <taxon>Flavobacterium</taxon>
    </lineage>
</organism>
<dbReference type="Proteomes" id="UP000244929">
    <property type="component" value="Chromosome"/>
</dbReference>
<keyword evidence="1" id="KW-0812">Transmembrane</keyword>
<name>A0A2S1QZR1_9FLAO</name>
<feature type="transmembrane region" description="Helical" evidence="1">
    <location>
        <begin position="7"/>
        <end position="27"/>
    </location>
</feature>
<evidence type="ECO:0000256" key="1">
    <source>
        <dbReference type="SAM" id="Phobius"/>
    </source>
</evidence>
<evidence type="ECO:0000313" key="3">
    <source>
        <dbReference type="Proteomes" id="UP000244929"/>
    </source>
</evidence>
<gene>
    <name evidence="2" type="ORF">HYN59_12640</name>
</gene>